<dbReference type="Gene3D" id="1.10.150.130">
    <property type="match status" value="1"/>
</dbReference>
<name>A0A4R7PF18_9GAMM</name>
<reference evidence="8 9" key="1">
    <citation type="submission" date="2019-03" db="EMBL/GenBank/DDBJ databases">
        <title>Genomic Encyclopedia of Type Strains, Phase IV (KMG-IV): sequencing the most valuable type-strain genomes for metagenomic binning, comparative biology and taxonomic classification.</title>
        <authorList>
            <person name="Goeker M."/>
        </authorList>
    </citation>
    <scope>NUCLEOTIDE SEQUENCE [LARGE SCALE GENOMIC DNA]</scope>
    <source>
        <strain evidence="8 9">DSM 26377</strain>
    </source>
</reference>
<dbReference type="GO" id="GO:0015074">
    <property type="term" value="P:DNA integration"/>
    <property type="evidence" value="ECO:0007669"/>
    <property type="project" value="UniProtKB-KW"/>
</dbReference>
<evidence type="ECO:0000313" key="9">
    <source>
        <dbReference type="Proteomes" id="UP000295341"/>
    </source>
</evidence>
<dbReference type="InterPro" id="IPR002104">
    <property type="entry name" value="Integrase_catalytic"/>
</dbReference>
<dbReference type="GO" id="GO:0003677">
    <property type="term" value="F:DNA binding"/>
    <property type="evidence" value="ECO:0007669"/>
    <property type="project" value="UniProtKB-UniRule"/>
</dbReference>
<keyword evidence="2" id="KW-0229">DNA integration</keyword>
<dbReference type="InterPro" id="IPR025166">
    <property type="entry name" value="Integrase_DNA_bind_dom"/>
</dbReference>
<dbReference type="CDD" id="cd00801">
    <property type="entry name" value="INT_P4_C"/>
    <property type="match status" value="1"/>
</dbReference>
<protein>
    <submittedName>
        <fullName evidence="8">Integrase</fullName>
    </submittedName>
</protein>
<dbReference type="InterPro" id="IPR044068">
    <property type="entry name" value="CB"/>
</dbReference>
<dbReference type="InterPro" id="IPR010998">
    <property type="entry name" value="Integrase_recombinase_N"/>
</dbReference>
<dbReference type="InterPro" id="IPR013762">
    <property type="entry name" value="Integrase-like_cat_sf"/>
</dbReference>
<dbReference type="OrthoDB" id="9795573at2"/>
<dbReference type="GO" id="GO:0006310">
    <property type="term" value="P:DNA recombination"/>
    <property type="evidence" value="ECO:0007669"/>
    <property type="project" value="UniProtKB-KW"/>
</dbReference>
<comment type="caution">
    <text evidence="8">The sequence shown here is derived from an EMBL/GenBank/DDBJ whole genome shotgun (WGS) entry which is preliminary data.</text>
</comment>
<evidence type="ECO:0000256" key="4">
    <source>
        <dbReference type="ARBA" id="ARBA00023172"/>
    </source>
</evidence>
<keyword evidence="9" id="KW-1185">Reference proteome</keyword>
<dbReference type="SUPFAM" id="SSF56349">
    <property type="entry name" value="DNA breaking-rejoining enzymes"/>
    <property type="match status" value="1"/>
</dbReference>
<evidence type="ECO:0000259" key="7">
    <source>
        <dbReference type="PROSITE" id="PS51900"/>
    </source>
</evidence>
<dbReference type="Gene3D" id="3.30.160.390">
    <property type="entry name" value="Integrase, DNA-binding domain"/>
    <property type="match status" value="1"/>
</dbReference>
<dbReference type="PROSITE" id="PS51898">
    <property type="entry name" value="TYR_RECOMBINASE"/>
    <property type="match status" value="1"/>
</dbReference>
<feature type="domain" description="Core-binding (CB)" evidence="7">
    <location>
        <begin position="102"/>
        <end position="183"/>
    </location>
</feature>
<comment type="similarity">
    <text evidence="1">Belongs to the 'phage' integrase family.</text>
</comment>
<evidence type="ECO:0000256" key="3">
    <source>
        <dbReference type="ARBA" id="ARBA00023125"/>
    </source>
</evidence>
<dbReference type="EMBL" id="SOBT01000008">
    <property type="protein sequence ID" value="TDU32825.1"/>
    <property type="molecule type" value="Genomic_DNA"/>
</dbReference>
<keyword evidence="3 5" id="KW-0238">DNA-binding</keyword>
<evidence type="ECO:0000259" key="6">
    <source>
        <dbReference type="PROSITE" id="PS51898"/>
    </source>
</evidence>
<proteinExistence type="inferred from homology"/>
<evidence type="ECO:0000256" key="1">
    <source>
        <dbReference type="ARBA" id="ARBA00008857"/>
    </source>
</evidence>
<dbReference type="InterPro" id="IPR053876">
    <property type="entry name" value="Phage_int_M"/>
</dbReference>
<organism evidence="8 9">
    <name type="scientific">Panacagrimonas perspica</name>
    <dbReference type="NCBI Taxonomy" id="381431"/>
    <lineage>
        <taxon>Bacteria</taxon>
        <taxon>Pseudomonadati</taxon>
        <taxon>Pseudomonadota</taxon>
        <taxon>Gammaproteobacteria</taxon>
        <taxon>Nevskiales</taxon>
        <taxon>Nevskiaceae</taxon>
        <taxon>Panacagrimonas</taxon>
    </lineage>
</organism>
<dbReference type="PANTHER" id="PTHR30629:SF2">
    <property type="entry name" value="PROPHAGE INTEGRASE INTS-RELATED"/>
    <property type="match status" value="1"/>
</dbReference>
<dbReference type="Pfam" id="PF22022">
    <property type="entry name" value="Phage_int_M"/>
    <property type="match status" value="1"/>
</dbReference>
<dbReference type="InterPro" id="IPR011010">
    <property type="entry name" value="DNA_brk_join_enz"/>
</dbReference>
<dbReference type="Pfam" id="PF13356">
    <property type="entry name" value="Arm-DNA-bind_3"/>
    <property type="match status" value="1"/>
</dbReference>
<dbReference type="PROSITE" id="PS51900">
    <property type="entry name" value="CB"/>
    <property type="match status" value="1"/>
</dbReference>
<dbReference type="AlphaFoldDB" id="A0A4R7PF18"/>
<gene>
    <name evidence="8" type="ORF">DFR24_2232</name>
</gene>
<dbReference type="Gene3D" id="1.10.443.10">
    <property type="entry name" value="Intergrase catalytic core"/>
    <property type="match status" value="1"/>
</dbReference>
<evidence type="ECO:0000313" key="8">
    <source>
        <dbReference type="EMBL" id="TDU32825.1"/>
    </source>
</evidence>
<dbReference type="RefSeq" id="WP_133881302.1">
    <property type="nucleotide sequence ID" value="NZ_MWIN01000036.1"/>
</dbReference>
<accession>A0A4R7PF18</accession>
<sequence length="409" mass="45070">MARRQTGKLQAVGLLKRSTGLHGDGGGLWLQVGPTGSKAWLFRFMLQGKAREMGLGPFPDVPLAEARQKAAEARALLRDKIDPIEARRALATARTASVLAAKTFKAAGDAFIEANKAGWKNAKHLQQWQNTLATYVYPKIGDTAVSEITTDDVLGIVSPIWTTKTETATRVRSRIEIVLDYAIVLKWRTAGNPARWRGGLERLLPRPTKVRKVKHHAALHYSELPAFMAALRVQNGIGPLALEFAILTAGRTGEVIGAIENEFDLESRVWRVPADRMKGGKPHHVPLSDRAVEILEGLSGTDRGFVFPGMKESKPLSNMALLATLKRMKRGDLTTHGFRSTFRDWCAEATSYPRDVAEMALAHSIPNKTEAAYRRGDLFEKRAALMRDWAAFCASGQTHRAPVPQVEAI</sequence>
<evidence type="ECO:0000256" key="2">
    <source>
        <dbReference type="ARBA" id="ARBA00022908"/>
    </source>
</evidence>
<keyword evidence="4" id="KW-0233">DNA recombination</keyword>
<feature type="domain" description="Tyr recombinase" evidence="6">
    <location>
        <begin position="214"/>
        <end position="386"/>
    </location>
</feature>
<dbReference type="Proteomes" id="UP000295341">
    <property type="component" value="Unassembled WGS sequence"/>
</dbReference>
<dbReference type="PANTHER" id="PTHR30629">
    <property type="entry name" value="PROPHAGE INTEGRASE"/>
    <property type="match status" value="1"/>
</dbReference>
<evidence type="ECO:0000256" key="5">
    <source>
        <dbReference type="PROSITE-ProRule" id="PRU01248"/>
    </source>
</evidence>
<dbReference type="Pfam" id="PF00589">
    <property type="entry name" value="Phage_integrase"/>
    <property type="match status" value="1"/>
</dbReference>
<dbReference type="InterPro" id="IPR050808">
    <property type="entry name" value="Phage_Integrase"/>
</dbReference>
<dbReference type="InterPro" id="IPR038488">
    <property type="entry name" value="Integrase_DNA-bd_sf"/>
</dbReference>